<sequence length="463" mass="53325">MQMTAFGKVYVTTKDKVFQPSNPFRHATELTRILRDYHSTDDVNLEKTILCLMTDGGPDHRVTYETVKTSLIQLFMQLDLDMLIAIRTAPNNSWVNPAERCMSLLNLCLQHCALDRKEIRPDFETKIRHKSSLNAIRNIAKVSPALKTAFGESMKPVIENVNDRFRRMKLKNVPFTVYKGISDEIIDDQLSIVPISTQGDADETVFNPTANSKDFRECKALQEFIKMHCSSTHYAFQIMKCREDPCRYCCINPWRTDEQRVEKLSFLPCPIPDESEQVYHSFEEASTLNLFSFNMTYYKTNFLEKKVDDSKRPSAKNSSDFDDFAVEFDRKNRDILKSQKIRDIIMCGECNKPRVIYSAKKLSDEQESLLNRMKEEGNFECGDSFPEDCGFTTKRCLSCTAEVEVNYYGASLRGIRVTCCIFCGNQDDLLVDTDPYIEKLYESFSVVRPICSTCRENGQEAKT</sequence>
<comment type="caution">
    <text evidence="1">The sequence shown here is derived from an EMBL/GenBank/DDBJ whole genome shotgun (WGS) entry which is preliminary data.</text>
</comment>
<gene>
    <name evidence="1" type="ORF">MGAL_10B039132</name>
</gene>
<dbReference type="Proteomes" id="UP000596742">
    <property type="component" value="Unassembled WGS sequence"/>
</dbReference>
<organism evidence="1 2">
    <name type="scientific">Mytilus galloprovincialis</name>
    <name type="common">Mediterranean mussel</name>
    <dbReference type="NCBI Taxonomy" id="29158"/>
    <lineage>
        <taxon>Eukaryota</taxon>
        <taxon>Metazoa</taxon>
        <taxon>Spiralia</taxon>
        <taxon>Lophotrochozoa</taxon>
        <taxon>Mollusca</taxon>
        <taxon>Bivalvia</taxon>
        <taxon>Autobranchia</taxon>
        <taxon>Pteriomorphia</taxon>
        <taxon>Mytilida</taxon>
        <taxon>Mytiloidea</taxon>
        <taxon>Mytilidae</taxon>
        <taxon>Mytilinae</taxon>
        <taxon>Mytilus</taxon>
    </lineage>
</organism>
<evidence type="ECO:0000313" key="2">
    <source>
        <dbReference type="Proteomes" id="UP000596742"/>
    </source>
</evidence>
<protein>
    <submittedName>
        <fullName evidence="1">Uncharacterized protein</fullName>
    </submittedName>
</protein>
<reference evidence="1" key="1">
    <citation type="submission" date="2018-11" db="EMBL/GenBank/DDBJ databases">
        <authorList>
            <person name="Alioto T."/>
            <person name="Alioto T."/>
        </authorList>
    </citation>
    <scope>NUCLEOTIDE SEQUENCE</scope>
</reference>
<keyword evidence="2" id="KW-1185">Reference proteome</keyword>
<accession>A0A8B6E984</accession>
<dbReference type="AlphaFoldDB" id="A0A8B6E984"/>
<dbReference type="OrthoDB" id="5946626at2759"/>
<dbReference type="EMBL" id="UYJE01004753">
    <property type="protein sequence ID" value="VDI31041.1"/>
    <property type="molecule type" value="Genomic_DNA"/>
</dbReference>
<proteinExistence type="predicted"/>
<evidence type="ECO:0000313" key="1">
    <source>
        <dbReference type="EMBL" id="VDI31041.1"/>
    </source>
</evidence>
<name>A0A8B6E984_MYTGA</name>